<dbReference type="PANTHER" id="PTHR38433:SF1">
    <property type="entry name" value="DUF1641 DOMAIN-CONTAINING PROTEIN"/>
    <property type="match status" value="1"/>
</dbReference>
<dbReference type="OrthoDB" id="147801at2"/>
<accession>A0A2W1P2C2</accession>
<dbReference type="PANTHER" id="PTHR38433">
    <property type="match status" value="1"/>
</dbReference>
<comment type="caution">
    <text evidence="1">The sequence shown here is derived from an EMBL/GenBank/DDBJ whole genome shotgun (WGS) entry which is preliminary data.</text>
</comment>
<keyword evidence="2" id="KW-1185">Reference proteome</keyword>
<reference evidence="1" key="1">
    <citation type="submission" date="2018-06" db="EMBL/GenBank/DDBJ databases">
        <title>Paenibacillus xerothermodurans sp. nov. an extremely dry heat resistant spore forming bacterium isolated from the soil of Cape Canaveral, Florida.</title>
        <authorList>
            <person name="Seuylemezian A."/>
            <person name="Kaur N."/>
            <person name="Patil P."/>
            <person name="Patil P."/>
            <person name="Mayilraj S."/>
            <person name="Vaishampayan P."/>
        </authorList>
    </citation>
    <scope>NUCLEOTIDE SEQUENCE [LARGE SCALE GENOMIC DNA]</scope>
    <source>
        <strain evidence="1">ATCC 27380</strain>
    </source>
</reference>
<name>A0A2W1P2C2_PAEXE</name>
<gene>
    <name evidence="1" type="ORF">CBW46_005620</name>
</gene>
<evidence type="ECO:0000313" key="1">
    <source>
        <dbReference type="EMBL" id="PZE21882.1"/>
    </source>
</evidence>
<organism evidence="1 2">
    <name type="scientific">Paenibacillus xerothermodurans</name>
    <dbReference type="NCBI Taxonomy" id="1977292"/>
    <lineage>
        <taxon>Bacteria</taxon>
        <taxon>Bacillati</taxon>
        <taxon>Bacillota</taxon>
        <taxon>Bacilli</taxon>
        <taxon>Bacillales</taxon>
        <taxon>Paenibacillaceae</taxon>
        <taxon>Paenibacillus</taxon>
    </lineage>
</organism>
<dbReference type="RefSeq" id="WP_089199024.1">
    <property type="nucleotide sequence ID" value="NZ_NHRJ02000002.1"/>
</dbReference>
<dbReference type="Pfam" id="PF07849">
    <property type="entry name" value="DUF1641"/>
    <property type="match status" value="1"/>
</dbReference>
<dbReference type="EMBL" id="NHRJ02000002">
    <property type="protein sequence ID" value="PZE21882.1"/>
    <property type="molecule type" value="Genomic_DNA"/>
</dbReference>
<proteinExistence type="predicted"/>
<dbReference type="AlphaFoldDB" id="A0A2W1P2C2"/>
<evidence type="ECO:0000313" key="2">
    <source>
        <dbReference type="Proteomes" id="UP000214746"/>
    </source>
</evidence>
<dbReference type="InterPro" id="IPR012440">
    <property type="entry name" value="DUF1641"/>
</dbReference>
<dbReference type="Proteomes" id="UP000214746">
    <property type="component" value="Unassembled WGS sequence"/>
</dbReference>
<sequence length="160" mass="17291">MASPIASIKKYKPSEEELKQQKLEALSSLLAENEQALNKIFDIVGELHDTGVLEAADSMLKAKEQIAKIALGQVTREPVTNLINNLMGAAAALTSLDPEFTNRLLSGVSTGVDEGNKHLQSNKKISVLDLVKVLNDPDINRAIGFGIHFMKGLGKGLKEE</sequence>
<protein>
    <submittedName>
        <fullName evidence="1">DUF1641 domain-containing protein</fullName>
    </submittedName>
</protein>